<name>A0AA38XKA4_9EURO</name>
<keyword evidence="1" id="KW-0732">Signal</keyword>
<dbReference type="Pfam" id="PF00561">
    <property type="entry name" value="Abhydrolase_1"/>
    <property type="match status" value="1"/>
</dbReference>
<sequence>MAAFTILFLLSCSLFCSAAPANASAITWINCAEQPPFTLNTTSIDLTKLPSTLHCGRVVVPMNYAKPIGPKNNITLGIAMYRPQNPKGVIFHNPGTTDEATIFAWQAALNLSDVFGGLEDYDLMMMDVRGTYNSNPLNVSLEIFQPLLGPFPTTQAEFDNFKNLSASAVQSFIQLSTPPGILQHVGTREIVQDYEIIRRSLGYEKINFVGSSGGSYKAAQYATTFPKHVGNFVLDSVVPHGLSVNAQAQDMIVANNRALVRADAFCQNNATCPFKSMGRGSVPKVSNSTFGRTKWLTEFVGKAFESIVTEATSKPLPASLCVNSDKCVSPVTVSNIRQGLFYLLANTVDFPNVIEAIALGASGDGSGFALAAGDPIPDVTATWAMSSVCNDYAFQKSLQAGSLKDPHKIRMTQGWEVLLWCSGWPFPTPPTASLPQFKAPIVLLTADFDVNSPTEWARSEWKKYPQGALISRHGDDHVSWILPHQPATKIAKTFLRTGKLPAPRNETQVAVYRPGMKLAPIPNPYNVGTGPIAGDIDSS</sequence>
<dbReference type="AlphaFoldDB" id="A0AA38XKA4"/>
<accession>A0AA38XKA4</accession>
<keyword evidence="5" id="KW-1185">Reference proteome</keyword>
<comment type="caution">
    <text evidence="4">The sequence shown here is derived from an EMBL/GenBank/DDBJ whole genome shotgun (WGS) entry which is preliminary data.</text>
</comment>
<feature type="domain" description="AB hydrolase-1" evidence="2">
    <location>
        <begin position="120"/>
        <end position="265"/>
    </location>
</feature>
<dbReference type="SUPFAM" id="SSF53474">
    <property type="entry name" value="alpha/beta-Hydrolases"/>
    <property type="match status" value="1"/>
</dbReference>
<dbReference type="Gene3D" id="3.40.50.1820">
    <property type="entry name" value="alpha/beta hydrolase"/>
    <property type="match status" value="1"/>
</dbReference>
<dbReference type="InterPro" id="IPR013595">
    <property type="entry name" value="Pept_S33_TAP-like_C"/>
</dbReference>
<evidence type="ECO:0000256" key="1">
    <source>
        <dbReference type="SAM" id="SignalP"/>
    </source>
</evidence>
<protein>
    <submittedName>
        <fullName evidence="4">Uncharacterized protein</fullName>
    </submittedName>
</protein>
<reference evidence="4" key="1">
    <citation type="submission" date="2022-10" db="EMBL/GenBank/DDBJ databases">
        <title>Culturing micro-colonial fungi from biological soil crusts in the Mojave desert and describing Neophaeococcomyces mojavensis, and introducing the new genera and species Taxawa tesnikishii.</title>
        <authorList>
            <person name="Kurbessoian T."/>
            <person name="Stajich J.E."/>
        </authorList>
    </citation>
    <scope>NUCLEOTIDE SEQUENCE</scope>
    <source>
        <strain evidence="4">TK_41</strain>
    </source>
</reference>
<evidence type="ECO:0000313" key="5">
    <source>
        <dbReference type="Proteomes" id="UP001172673"/>
    </source>
</evidence>
<gene>
    <name evidence="4" type="ORF">H2200_001080</name>
</gene>
<feature type="signal peptide" evidence="1">
    <location>
        <begin position="1"/>
        <end position="18"/>
    </location>
</feature>
<evidence type="ECO:0000259" key="2">
    <source>
        <dbReference type="Pfam" id="PF00561"/>
    </source>
</evidence>
<proteinExistence type="predicted"/>
<evidence type="ECO:0000259" key="3">
    <source>
        <dbReference type="Pfam" id="PF08386"/>
    </source>
</evidence>
<dbReference type="Proteomes" id="UP001172673">
    <property type="component" value="Unassembled WGS sequence"/>
</dbReference>
<dbReference type="InterPro" id="IPR000073">
    <property type="entry name" value="AB_hydrolase_1"/>
</dbReference>
<evidence type="ECO:0000313" key="4">
    <source>
        <dbReference type="EMBL" id="KAJ9615006.1"/>
    </source>
</evidence>
<feature type="chain" id="PRO_5041436655" evidence="1">
    <location>
        <begin position="19"/>
        <end position="539"/>
    </location>
</feature>
<organism evidence="4 5">
    <name type="scientific">Cladophialophora chaetospira</name>
    <dbReference type="NCBI Taxonomy" id="386627"/>
    <lineage>
        <taxon>Eukaryota</taxon>
        <taxon>Fungi</taxon>
        <taxon>Dikarya</taxon>
        <taxon>Ascomycota</taxon>
        <taxon>Pezizomycotina</taxon>
        <taxon>Eurotiomycetes</taxon>
        <taxon>Chaetothyriomycetidae</taxon>
        <taxon>Chaetothyriales</taxon>
        <taxon>Herpotrichiellaceae</taxon>
        <taxon>Cladophialophora</taxon>
    </lineage>
</organism>
<dbReference type="EMBL" id="JAPDRK010000002">
    <property type="protein sequence ID" value="KAJ9615006.1"/>
    <property type="molecule type" value="Genomic_DNA"/>
</dbReference>
<feature type="domain" description="Peptidase S33 tripeptidyl aminopeptidase-like C-terminal" evidence="3">
    <location>
        <begin position="412"/>
        <end position="503"/>
    </location>
</feature>
<dbReference type="InterPro" id="IPR029058">
    <property type="entry name" value="AB_hydrolase_fold"/>
</dbReference>
<dbReference type="Pfam" id="PF08386">
    <property type="entry name" value="Abhydrolase_4"/>
    <property type="match status" value="1"/>
</dbReference>